<dbReference type="EMBL" id="JBBNAF010000009">
    <property type="protein sequence ID" value="KAK9114289.1"/>
    <property type="molecule type" value="Genomic_DNA"/>
</dbReference>
<comment type="caution">
    <text evidence="1">The sequence shown here is derived from an EMBL/GenBank/DDBJ whole genome shotgun (WGS) entry which is preliminary data.</text>
</comment>
<dbReference type="Proteomes" id="UP001420932">
    <property type="component" value="Unassembled WGS sequence"/>
</dbReference>
<accession>A0AAP0IF22</accession>
<reference evidence="1 2" key="1">
    <citation type="submission" date="2024-01" db="EMBL/GenBank/DDBJ databases">
        <title>Genome assemblies of Stephania.</title>
        <authorList>
            <person name="Yang L."/>
        </authorList>
    </citation>
    <scope>NUCLEOTIDE SEQUENCE [LARGE SCALE GENOMIC DNA]</scope>
    <source>
        <strain evidence="1">YNDBR</strain>
        <tissue evidence="1">Leaf</tissue>
    </source>
</reference>
<dbReference type="AlphaFoldDB" id="A0AAP0IF22"/>
<gene>
    <name evidence="1" type="ORF">Syun_021086</name>
</gene>
<keyword evidence="2" id="KW-1185">Reference proteome</keyword>
<sequence>MATSLDTGVPWVMCQRSDAPNPVIHTASDSPTGKSTYSLIREPGELVKIKYTDELSCSFCLRRAMMAERGPISRWLVLRSSGIRKNPLLRGCDEYGAELLGIFGIVTPAIKLAALYASSLFCEKKPDKDWTLGAHGTIVFVEKVRNNECPNVM</sequence>
<proteinExistence type="predicted"/>
<evidence type="ECO:0000313" key="1">
    <source>
        <dbReference type="EMBL" id="KAK9114289.1"/>
    </source>
</evidence>
<name>A0AAP0IF22_9MAGN</name>
<evidence type="ECO:0000313" key="2">
    <source>
        <dbReference type="Proteomes" id="UP001420932"/>
    </source>
</evidence>
<protein>
    <submittedName>
        <fullName evidence="1">Uncharacterized protein</fullName>
    </submittedName>
</protein>
<organism evidence="1 2">
    <name type="scientific">Stephania yunnanensis</name>
    <dbReference type="NCBI Taxonomy" id="152371"/>
    <lineage>
        <taxon>Eukaryota</taxon>
        <taxon>Viridiplantae</taxon>
        <taxon>Streptophyta</taxon>
        <taxon>Embryophyta</taxon>
        <taxon>Tracheophyta</taxon>
        <taxon>Spermatophyta</taxon>
        <taxon>Magnoliopsida</taxon>
        <taxon>Ranunculales</taxon>
        <taxon>Menispermaceae</taxon>
        <taxon>Menispermoideae</taxon>
        <taxon>Cissampelideae</taxon>
        <taxon>Stephania</taxon>
    </lineage>
</organism>